<name>A0ABW0ZN12_9ACTN</name>
<dbReference type="Gene3D" id="3.30.300.30">
    <property type="match status" value="1"/>
</dbReference>
<accession>A0ABW0ZN12</accession>
<dbReference type="NCBIfam" id="NF005801">
    <property type="entry name" value="PRK07656.1"/>
    <property type="match status" value="1"/>
</dbReference>
<evidence type="ECO:0000259" key="4">
    <source>
        <dbReference type="Pfam" id="PF13193"/>
    </source>
</evidence>
<dbReference type="InterPro" id="IPR042099">
    <property type="entry name" value="ANL_N_sf"/>
</dbReference>
<feature type="domain" description="AMP-binding enzyme C-terminal" evidence="4">
    <location>
        <begin position="426"/>
        <end position="497"/>
    </location>
</feature>
<evidence type="ECO:0000256" key="1">
    <source>
        <dbReference type="ARBA" id="ARBA00006432"/>
    </source>
</evidence>
<feature type="domain" description="AMP-dependent synthetase/ligase" evidence="3">
    <location>
        <begin position="10"/>
        <end position="375"/>
    </location>
</feature>
<dbReference type="GO" id="GO:0016874">
    <property type="term" value="F:ligase activity"/>
    <property type="evidence" value="ECO:0007669"/>
    <property type="project" value="UniProtKB-KW"/>
</dbReference>
<dbReference type="PANTHER" id="PTHR43201:SF5">
    <property type="entry name" value="MEDIUM-CHAIN ACYL-COA LIGASE ACSF2, MITOCHONDRIAL"/>
    <property type="match status" value="1"/>
</dbReference>
<sequence>MADTIPTALRAAAQQYGDKPAYVEGDRVVSFAGLLEAVRETARGYMAAGLGPGDRLALWAPNSIDWVVAALAATYAGGTLVPLNSRYTGHEAADIVDRSGATLVVLADGFLGRSQASELRAASPLDNVREVVDIADLPALAVRGAAVDAGEVEARADGVSPDDVADILFTSGTTGRPKGAMTAHRQTVNVSRIWGEIGGVTAEDRYLVISPFFHSFGYKVGIITGLTTGTTLFPMATFDVDQAFDLIERERISVLPGAPTIYQSLLTAPTRADRDLSSLRLAVTGAAVVPVVLVEQMLAPDGLDFDTVVTAFGMTEAVVVTMARHGDPPELIASTCGRAIPGMETRILRPAGRRSDQDGPGELLVRGDFVMLGYLDDPAATAEAIDEDGWLHTGDVGTLDEQGNLRITDRLKDMYISGGFNVYPAEVEQALLRMDGVDDVAVIGVPDDRMGEVGRAFVVGAAGPDDVIAFARERLANFKVPRSVAKVDALPRNLGGKVLKDQLRAVAEVRVPKPPKEI</sequence>
<dbReference type="InterPro" id="IPR025110">
    <property type="entry name" value="AMP-bd_C"/>
</dbReference>
<gene>
    <name evidence="5" type="ORF">ACFPQB_21170</name>
</gene>
<comment type="similarity">
    <text evidence="1">Belongs to the ATP-dependent AMP-binding enzyme family.</text>
</comment>
<reference evidence="6" key="1">
    <citation type="journal article" date="2019" name="Int. J. Syst. Evol. Microbiol.">
        <title>The Global Catalogue of Microorganisms (GCM) 10K type strain sequencing project: providing services to taxonomists for standard genome sequencing and annotation.</title>
        <authorList>
            <consortium name="The Broad Institute Genomics Platform"/>
            <consortium name="The Broad Institute Genome Sequencing Center for Infectious Disease"/>
            <person name="Wu L."/>
            <person name="Ma J."/>
        </authorList>
    </citation>
    <scope>NUCLEOTIDE SEQUENCE [LARGE SCALE GENOMIC DNA]</scope>
    <source>
        <strain evidence="6">YIM 94188</strain>
    </source>
</reference>
<dbReference type="InterPro" id="IPR045851">
    <property type="entry name" value="AMP-bd_C_sf"/>
</dbReference>
<protein>
    <submittedName>
        <fullName evidence="5">FadD3 family acyl-CoA ligase</fullName>
    </submittedName>
</protein>
<comment type="caution">
    <text evidence="5">The sequence shown here is derived from an EMBL/GenBank/DDBJ whole genome shotgun (WGS) entry which is preliminary data.</text>
</comment>
<dbReference type="Pfam" id="PF13193">
    <property type="entry name" value="AMP-binding_C"/>
    <property type="match status" value="1"/>
</dbReference>
<dbReference type="EMBL" id="JBHSNS010000015">
    <property type="protein sequence ID" value="MFC5731437.1"/>
    <property type="molecule type" value="Genomic_DNA"/>
</dbReference>
<dbReference type="SUPFAM" id="SSF56801">
    <property type="entry name" value="Acetyl-CoA synthetase-like"/>
    <property type="match status" value="1"/>
</dbReference>
<evidence type="ECO:0000256" key="2">
    <source>
        <dbReference type="ARBA" id="ARBA00022598"/>
    </source>
</evidence>
<dbReference type="RefSeq" id="WP_136436459.1">
    <property type="nucleotide sequence ID" value="NZ_JBHSNS010000015.1"/>
</dbReference>
<dbReference type="PROSITE" id="PS00455">
    <property type="entry name" value="AMP_BINDING"/>
    <property type="match status" value="1"/>
</dbReference>
<evidence type="ECO:0000313" key="6">
    <source>
        <dbReference type="Proteomes" id="UP001596072"/>
    </source>
</evidence>
<dbReference type="Gene3D" id="3.40.50.12780">
    <property type="entry name" value="N-terminal domain of ligase-like"/>
    <property type="match status" value="1"/>
</dbReference>
<organism evidence="5 6">
    <name type="scientific">Nocardioides vastitatis</name>
    <dbReference type="NCBI Taxonomy" id="2568655"/>
    <lineage>
        <taxon>Bacteria</taxon>
        <taxon>Bacillati</taxon>
        <taxon>Actinomycetota</taxon>
        <taxon>Actinomycetes</taxon>
        <taxon>Propionibacteriales</taxon>
        <taxon>Nocardioidaceae</taxon>
        <taxon>Nocardioides</taxon>
    </lineage>
</organism>
<evidence type="ECO:0000313" key="5">
    <source>
        <dbReference type="EMBL" id="MFC5731437.1"/>
    </source>
</evidence>
<dbReference type="Proteomes" id="UP001596072">
    <property type="component" value="Unassembled WGS sequence"/>
</dbReference>
<dbReference type="InterPro" id="IPR020845">
    <property type="entry name" value="AMP-binding_CS"/>
</dbReference>
<dbReference type="InterPro" id="IPR000873">
    <property type="entry name" value="AMP-dep_synth/lig_dom"/>
</dbReference>
<dbReference type="PANTHER" id="PTHR43201">
    <property type="entry name" value="ACYL-COA SYNTHETASE"/>
    <property type="match status" value="1"/>
</dbReference>
<proteinExistence type="inferred from homology"/>
<dbReference type="Pfam" id="PF00501">
    <property type="entry name" value="AMP-binding"/>
    <property type="match status" value="1"/>
</dbReference>
<evidence type="ECO:0000259" key="3">
    <source>
        <dbReference type="Pfam" id="PF00501"/>
    </source>
</evidence>
<keyword evidence="6" id="KW-1185">Reference proteome</keyword>
<keyword evidence="2 5" id="KW-0436">Ligase</keyword>